<dbReference type="InterPro" id="IPR011010">
    <property type="entry name" value="DNA_brk_join_enz"/>
</dbReference>
<organism evidence="2 3">
    <name type="scientific">Saccharopolyspora halophila</name>
    <dbReference type="NCBI Taxonomy" id="405551"/>
    <lineage>
        <taxon>Bacteria</taxon>
        <taxon>Bacillati</taxon>
        <taxon>Actinomycetota</taxon>
        <taxon>Actinomycetes</taxon>
        <taxon>Pseudonocardiales</taxon>
        <taxon>Pseudonocardiaceae</taxon>
        <taxon>Saccharopolyspora</taxon>
    </lineage>
</organism>
<proteinExistence type="predicted"/>
<protein>
    <recommendedName>
        <fullName evidence="4">Integrase</fullName>
    </recommendedName>
</protein>
<dbReference type="SUPFAM" id="SSF56349">
    <property type="entry name" value="DNA breaking-rejoining enzymes"/>
    <property type="match status" value="1"/>
</dbReference>
<keyword evidence="1" id="KW-0233">DNA recombination</keyword>
<comment type="caution">
    <text evidence="2">The sequence shown here is derived from an EMBL/GenBank/DDBJ whole genome shotgun (WGS) entry which is preliminary data.</text>
</comment>
<dbReference type="RefSeq" id="WP_344125252.1">
    <property type="nucleotide sequence ID" value="NZ_BAAARA010000001.1"/>
</dbReference>
<reference evidence="2 3" key="1">
    <citation type="journal article" date="2019" name="Int. J. Syst. Evol. Microbiol.">
        <title>The Global Catalogue of Microorganisms (GCM) 10K type strain sequencing project: providing services to taxonomists for standard genome sequencing and annotation.</title>
        <authorList>
            <consortium name="The Broad Institute Genomics Platform"/>
            <consortium name="The Broad Institute Genome Sequencing Center for Infectious Disease"/>
            <person name="Wu L."/>
            <person name="Ma J."/>
        </authorList>
    </citation>
    <scope>NUCLEOTIDE SEQUENCE [LARGE SCALE GENOMIC DNA]</scope>
    <source>
        <strain evidence="2 3">JCM 16221</strain>
    </source>
</reference>
<dbReference type="InterPro" id="IPR013762">
    <property type="entry name" value="Integrase-like_cat_sf"/>
</dbReference>
<dbReference type="Proteomes" id="UP001501218">
    <property type="component" value="Unassembled WGS sequence"/>
</dbReference>
<keyword evidence="3" id="KW-1185">Reference proteome</keyword>
<gene>
    <name evidence="2" type="ORF">GCM10009854_01180</name>
</gene>
<evidence type="ECO:0008006" key="4">
    <source>
        <dbReference type="Google" id="ProtNLM"/>
    </source>
</evidence>
<evidence type="ECO:0000313" key="2">
    <source>
        <dbReference type="EMBL" id="GAA2330153.1"/>
    </source>
</evidence>
<dbReference type="Gene3D" id="1.10.443.10">
    <property type="entry name" value="Intergrase catalytic core"/>
    <property type="match status" value="1"/>
</dbReference>
<accession>A0ABN3FHE8</accession>
<sequence length="79" mass="8959">MWAQARKIAFVEDVANSPLAKRPYDLRHACVSMWLNAGVEPPRVAEWAGHSVRVLLEVYAKCLDSGEQLARQRVEQALR</sequence>
<name>A0ABN3FHE8_9PSEU</name>
<evidence type="ECO:0000256" key="1">
    <source>
        <dbReference type="ARBA" id="ARBA00023172"/>
    </source>
</evidence>
<dbReference type="EMBL" id="BAAARA010000001">
    <property type="protein sequence ID" value="GAA2330153.1"/>
    <property type="molecule type" value="Genomic_DNA"/>
</dbReference>
<evidence type="ECO:0000313" key="3">
    <source>
        <dbReference type="Proteomes" id="UP001501218"/>
    </source>
</evidence>